<dbReference type="AlphaFoldDB" id="A0AAD5TIG2"/>
<dbReference type="GO" id="GO:0007264">
    <property type="term" value="P:small GTPase-mediated signal transduction"/>
    <property type="evidence" value="ECO:0007669"/>
    <property type="project" value="InterPro"/>
</dbReference>
<dbReference type="InterPro" id="IPR046773">
    <property type="entry name" value="DOCKER_Lobe_C"/>
</dbReference>
<dbReference type="Gene3D" id="1.20.58.740">
    <property type="match status" value="1"/>
</dbReference>
<protein>
    <recommendedName>
        <fullName evidence="3">DOCKER domain-containing protein</fullName>
    </recommendedName>
</protein>
<gene>
    <name evidence="4" type="ORF">HDU87_005320</name>
</gene>
<evidence type="ECO:0000313" key="5">
    <source>
        <dbReference type="Proteomes" id="UP001212152"/>
    </source>
</evidence>
<name>A0AAD5TIG2_9FUNG</name>
<evidence type="ECO:0000259" key="3">
    <source>
        <dbReference type="PROSITE" id="PS51651"/>
    </source>
</evidence>
<dbReference type="GO" id="GO:0005886">
    <property type="term" value="C:plasma membrane"/>
    <property type="evidence" value="ECO:0007669"/>
    <property type="project" value="TreeGrafter"/>
</dbReference>
<proteinExistence type="inferred from homology"/>
<dbReference type="GO" id="GO:0005085">
    <property type="term" value="F:guanyl-nucleotide exchange factor activity"/>
    <property type="evidence" value="ECO:0007669"/>
    <property type="project" value="InterPro"/>
</dbReference>
<dbReference type="EMBL" id="JADGJQ010000041">
    <property type="protein sequence ID" value="KAJ3176451.1"/>
    <property type="molecule type" value="Genomic_DNA"/>
</dbReference>
<feature type="compositionally biased region" description="Polar residues" evidence="2">
    <location>
        <begin position="165"/>
        <end position="178"/>
    </location>
</feature>
<dbReference type="PANTHER" id="PTHR45653">
    <property type="entry name" value="DEDICATOR OF CYTOKINESIS"/>
    <property type="match status" value="1"/>
</dbReference>
<keyword evidence="5" id="KW-1185">Reference proteome</keyword>
<reference evidence="4" key="1">
    <citation type="submission" date="2020-05" db="EMBL/GenBank/DDBJ databases">
        <title>Phylogenomic resolution of chytrid fungi.</title>
        <authorList>
            <person name="Stajich J.E."/>
            <person name="Amses K."/>
            <person name="Simmons R."/>
            <person name="Seto K."/>
            <person name="Myers J."/>
            <person name="Bonds A."/>
            <person name="Quandt C.A."/>
            <person name="Barry K."/>
            <person name="Liu P."/>
            <person name="Grigoriev I."/>
            <person name="Longcore J.E."/>
            <person name="James T.Y."/>
        </authorList>
    </citation>
    <scope>NUCLEOTIDE SEQUENCE</scope>
    <source>
        <strain evidence="4">JEL0379</strain>
    </source>
</reference>
<dbReference type="InterPro" id="IPR027357">
    <property type="entry name" value="DOCKER_dom"/>
</dbReference>
<dbReference type="Pfam" id="PF20421">
    <property type="entry name" value="DHR-2_Lobe_C"/>
    <property type="match status" value="1"/>
</dbReference>
<evidence type="ECO:0000313" key="4">
    <source>
        <dbReference type="EMBL" id="KAJ3176451.1"/>
    </source>
</evidence>
<dbReference type="PANTHER" id="PTHR45653:SF10">
    <property type="entry name" value="MYOBLAST CITY, ISOFORM B"/>
    <property type="match status" value="1"/>
</dbReference>
<feature type="compositionally biased region" description="Low complexity" evidence="2">
    <location>
        <begin position="143"/>
        <end position="156"/>
    </location>
</feature>
<evidence type="ECO:0000256" key="1">
    <source>
        <dbReference type="PROSITE-ProRule" id="PRU00984"/>
    </source>
</evidence>
<comment type="similarity">
    <text evidence="1">Belongs to the DOCK family.</text>
</comment>
<dbReference type="InterPro" id="IPR026791">
    <property type="entry name" value="DOCK"/>
</dbReference>
<evidence type="ECO:0000256" key="2">
    <source>
        <dbReference type="SAM" id="MobiDB-lite"/>
    </source>
</evidence>
<feature type="region of interest" description="Disordered" evidence="2">
    <location>
        <begin position="143"/>
        <end position="306"/>
    </location>
</feature>
<feature type="compositionally biased region" description="Low complexity" evidence="2">
    <location>
        <begin position="204"/>
        <end position="213"/>
    </location>
</feature>
<comment type="caution">
    <text evidence="4">The sequence shown here is derived from an EMBL/GenBank/DDBJ whole genome shotgun (WGS) entry which is preliminary data.</text>
</comment>
<organism evidence="4 5">
    <name type="scientific">Geranomyces variabilis</name>
    <dbReference type="NCBI Taxonomy" id="109894"/>
    <lineage>
        <taxon>Eukaryota</taxon>
        <taxon>Fungi</taxon>
        <taxon>Fungi incertae sedis</taxon>
        <taxon>Chytridiomycota</taxon>
        <taxon>Chytridiomycota incertae sedis</taxon>
        <taxon>Chytridiomycetes</taxon>
        <taxon>Spizellomycetales</taxon>
        <taxon>Powellomycetaceae</taxon>
        <taxon>Geranomyces</taxon>
    </lineage>
</organism>
<dbReference type="PROSITE" id="PS51651">
    <property type="entry name" value="DOCKER"/>
    <property type="match status" value="1"/>
</dbReference>
<sequence length="306" mass="31435">MALNGAVDAPVNGGIPMYRRAFLGPEYRARAERDGTEVLLGLLERAIEDQVEVIHRCLLIHDRIVPKPMRPLHEEIIGIFNRTFADDCARLGLATLRPSLSVNVGRMSDGGGAAPQSAPLLGGVSNSSTTDFTALLRSATAAASSRSGNSGASTPAGTPPPPARSMTSSGVLMNTGMSTPPMAGASPPAQTAGRRKSTIGLRHSGSTASSSRSNSKRDLLTSSSMVDIVALGASGGEGGPPAQDASLPSTPTFSVAAVPKRTTSQGAVDLPPFSEGGVQQSQPDAGGDGSGKKDRFAALDFFKSRR</sequence>
<feature type="domain" description="DOCKER" evidence="3">
    <location>
        <begin position="1"/>
        <end position="96"/>
    </location>
</feature>
<dbReference type="Proteomes" id="UP001212152">
    <property type="component" value="Unassembled WGS sequence"/>
</dbReference>
<dbReference type="GO" id="GO:0005737">
    <property type="term" value="C:cytoplasm"/>
    <property type="evidence" value="ECO:0007669"/>
    <property type="project" value="TreeGrafter"/>
</dbReference>
<dbReference type="GO" id="GO:0031267">
    <property type="term" value="F:small GTPase binding"/>
    <property type="evidence" value="ECO:0007669"/>
    <property type="project" value="TreeGrafter"/>
</dbReference>
<accession>A0AAD5TIG2</accession>
<dbReference type="InterPro" id="IPR043162">
    <property type="entry name" value="DOCK_C_lobe_C"/>
</dbReference>